<protein>
    <submittedName>
        <fullName evidence="1">Uncharacterized protein</fullName>
    </submittedName>
</protein>
<proteinExistence type="predicted"/>
<evidence type="ECO:0000313" key="1">
    <source>
        <dbReference type="EMBL" id="SVE08759.1"/>
    </source>
</evidence>
<feature type="non-terminal residue" evidence="1">
    <location>
        <position position="22"/>
    </location>
</feature>
<sequence length="22" mass="2533">MSKSKVKGIKYMRGAYFNLVVI</sequence>
<dbReference type="AlphaFoldDB" id="A0A383AMH0"/>
<accession>A0A383AMH0</accession>
<dbReference type="EMBL" id="UINC01193241">
    <property type="protein sequence ID" value="SVE08759.1"/>
    <property type="molecule type" value="Genomic_DNA"/>
</dbReference>
<reference evidence="1" key="1">
    <citation type="submission" date="2018-05" db="EMBL/GenBank/DDBJ databases">
        <authorList>
            <person name="Lanie J.A."/>
            <person name="Ng W.-L."/>
            <person name="Kazmierczak K.M."/>
            <person name="Andrzejewski T.M."/>
            <person name="Davidsen T.M."/>
            <person name="Wayne K.J."/>
            <person name="Tettelin H."/>
            <person name="Glass J.I."/>
            <person name="Rusch D."/>
            <person name="Podicherti R."/>
            <person name="Tsui H.-C.T."/>
            <person name="Winkler M.E."/>
        </authorList>
    </citation>
    <scope>NUCLEOTIDE SEQUENCE</scope>
</reference>
<organism evidence="1">
    <name type="scientific">marine metagenome</name>
    <dbReference type="NCBI Taxonomy" id="408172"/>
    <lineage>
        <taxon>unclassified sequences</taxon>
        <taxon>metagenomes</taxon>
        <taxon>ecological metagenomes</taxon>
    </lineage>
</organism>
<gene>
    <name evidence="1" type="ORF">METZ01_LOCUS461613</name>
</gene>
<name>A0A383AMH0_9ZZZZ</name>